<keyword evidence="1" id="KW-0418">Kinase</keyword>
<proteinExistence type="predicted"/>
<keyword evidence="1" id="KW-0808">Transferase</keyword>
<dbReference type="GO" id="GO:0016301">
    <property type="term" value="F:kinase activity"/>
    <property type="evidence" value="ECO:0007669"/>
    <property type="project" value="UniProtKB-KW"/>
</dbReference>
<name>A0A2P2K3U7_RHIMU</name>
<sequence length="110" mass="12138">MFKKFISIHVRHVNITKYNVETAFSFPQNIQGSCCLGTGGNLIKQSAKLMLKNPQASSVIIHNQYTQPGRKLIRNHHITSFTLAVAAGGRAQARGHSLQSSHSIQRTPSQ</sequence>
<dbReference type="EMBL" id="GGEC01019906">
    <property type="protein sequence ID" value="MBX00390.1"/>
    <property type="molecule type" value="Transcribed_RNA"/>
</dbReference>
<protein>
    <submittedName>
        <fullName evidence="1">Two-component sensor histidine kinase bacteria</fullName>
    </submittedName>
</protein>
<reference evidence="1" key="1">
    <citation type="submission" date="2018-02" db="EMBL/GenBank/DDBJ databases">
        <title>Rhizophora mucronata_Transcriptome.</title>
        <authorList>
            <person name="Meera S.P."/>
            <person name="Sreeshan A."/>
            <person name="Augustine A."/>
        </authorList>
    </citation>
    <scope>NUCLEOTIDE SEQUENCE</scope>
    <source>
        <tissue evidence="1">Leaf</tissue>
    </source>
</reference>
<evidence type="ECO:0000313" key="1">
    <source>
        <dbReference type="EMBL" id="MBX00390.1"/>
    </source>
</evidence>
<accession>A0A2P2K3U7</accession>
<organism evidence="1">
    <name type="scientific">Rhizophora mucronata</name>
    <name type="common">Asiatic mangrove</name>
    <dbReference type="NCBI Taxonomy" id="61149"/>
    <lineage>
        <taxon>Eukaryota</taxon>
        <taxon>Viridiplantae</taxon>
        <taxon>Streptophyta</taxon>
        <taxon>Embryophyta</taxon>
        <taxon>Tracheophyta</taxon>
        <taxon>Spermatophyta</taxon>
        <taxon>Magnoliopsida</taxon>
        <taxon>eudicotyledons</taxon>
        <taxon>Gunneridae</taxon>
        <taxon>Pentapetalae</taxon>
        <taxon>rosids</taxon>
        <taxon>fabids</taxon>
        <taxon>Malpighiales</taxon>
        <taxon>Rhizophoraceae</taxon>
        <taxon>Rhizophora</taxon>
    </lineage>
</organism>
<dbReference type="AlphaFoldDB" id="A0A2P2K3U7"/>